<dbReference type="Gene3D" id="3.30.530.20">
    <property type="match status" value="1"/>
</dbReference>
<proteinExistence type="predicted"/>
<dbReference type="InterPro" id="IPR028347">
    <property type="entry name" value="START_dom_prot"/>
</dbReference>
<protein>
    <recommendedName>
        <fullName evidence="1">START domain-containing protein</fullName>
    </recommendedName>
</protein>
<dbReference type="PANTHER" id="PTHR19308:SF14">
    <property type="entry name" value="START DOMAIN-CONTAINING PROTEIN"/>
    <property type="match status" value="1"/>
</dbReference>
<dbReference type="PANTHER" id="PTHR19308">
    <property type="entry name" value="PHOSPHATIDYLCHOLINE TRANSFER PROTEIN"/>
    <property type="match status" value="1"/>
</dbReference>
<feature type="domain" description="START" evidence="1">
    <location>
        <begin position="1"/>
        <end position="170"/>
    </location>
</feature>
<dbReference type="PIRSF" id="PIRSF039033">
    <property type="entry name" value="START_dom"/>
    <property type="match status" value="1"/>
</dbReference>
<evidence type="ECO:0000259" key="1">
    <source>
        <dbReference type="PROSITE" id="PS50848"/>
    </source>
</evidence>
<dbReference type="GO" id="GO:0008289">
    <property type="term" value="F:lipid binding"/>
    <property type="evidence" value="ECO:0007669"/>
    <property type="project" value="InterPro"/>
</dbReference>
<gene>
    <name evidence="2" type="ORF">CR164_00125</name>
</gene>
<dbReference type="Proteomes" id="UP000246278">
    <property type="component" value="Unassembled WGS sequence"/>
</dbReference>
<dbReference type="InterPro" id="IPR051213">
    <property type="entry name" value="START_lipid_transfer"/>
</dbReference>
<dbReference type="EMBL" id="PDNZ01000001">
    <property type="protein sequence ID" value="PWW83012.1"/>
    <property type="molecule type" value="Genomic_DNA"/>
</dbReference>
<sequence length="207" mass="24035">MDIEGARESNWEFRVEHKDIFVYSAKIRDSHILGFKGVVEFPVSLRRLISLFHDTGNYIRWVHQLSSIEVLEKGENLEYVIYQAINTPWPFPKREMVVRTGLDTEGDNGIAVTMKSDPDYIPVRSGNYRIRETYGRWVFEPKEDDVVRITFIMYVDPGNDIPPPMSNTAMFEVPFYTLQGLRNLACDRAYNPPYPEEVDEYISIGEG</sequence>
<dbReference type="Pfam" id="PF01852">
    <property type="entry name" value="START"/>
    <property type="match status" value="1"/>
</dbReference>
<comment type="caution">
    <text evidence="2">The sequence shown here is derived from an EMBL/GenBank/DDBJ whole genome shotgun (WGS) entry which is preliminary data.</text>
</comment>
<evidence type="ECO:0000313" key="2">
    <source>
        <dbReference type="EMBL" id="PWW83012.1"/>
    </source>
</evidence>
<dbReference type="InterPro" id="IPR023393">
    <property type="entry name" value="START-like_dom_sf"/>
</dbReference>
<keyword evidence="3" id="KW-1185">Reference proteome</keyword>
<dbReference type="GO" id="GO:0005737">
    <property type="term" value="C:cytoplasm"/>
    <property type="evidence" value="ECO:0007669"/>
    <property type="project" value="UniProtKB-ARBA"/>
</dbReference>
<accession>A0A317T8L8</accession>
<dbReference type="PROSITE" id="PS50848">
    <property type="entry name" value="START"/>
    <property type="match status" value="1"/>
</dbReference>
<dbReference type="OrthoDB" id="5734556at2"/>
<evidence type="ECO:0000313" key="3">
    <source>
        <dbReference type="Proteomes" id="UP000246278"/>
    </source>
</evidence>
<dbReference type="SUPFAM" id="SSF55961">
    <property type="entry name" value="Bet v1-like"/>
    <property type="match status" value="1"/>
</dbReference>
<name>A0A317T8L8_9CHLB</name>
<reference evidence="3" key="1">
    <citation type="submission" date="2017-10" db="EMBL/GenBank/DDBJ databases">
        <authorList>
            <person name="Gaisin V.A."/>
            <person name="Rysina M.S."/>
            <person name="Grouzdev D.S."/>
        </authorList>
    </citation>
    <scope>NUCLEOTIDE SEQUENCE [LARGE SCALE GENOMIC DNA]</scope>
    <source>
        <strain evidence="3">V1</strain>
    </source>
</reference>
<organism evidence="2 3">
    <name type="scientific">Prosthecochloris marina</name>
    <dbReference type="NCBI Taxonomy" id="2017681"/>
    <lineage>
        <taxon>Bacteria</taxon>
        <taxon>Pseudomonadati</taxon>
        <taxon>Chlorobiota</taxon>
        <taxon>Chlorobiia</taxon>
        <taxon>Chlorobiales</taxon>
        <taxon>Chlorobiaceae</taxon>
        <taxon>Prosthecochloris</taxon>
    </lineage>
</organism>
<dbReference type="RefSeq" id="WP_110021896.1">
    <property type="nucleotide sequence ID" value="NZ_PDNZ01000001.1"/>
</dbReference>
<dbReference type="InterPro" id="IPR002913">
    <property type="entry name" value="START_lipid-bd_dom"/>
</dbReference>
<dbReference type="AlphaFoldDB" id="A0A317T8L8"/>